<comment type="caution">
    <text evidence="1">The sequence shown here is derived from an EMBL/GenBank/DDBJ whole genome shotgun (WGS) entry which is preliminary data.</text>
</comment>
<dbReference type="AlphaFoldDB" id="A0A834HWJ4"/>
<name>A0A834HWJ4_RHYFE</name>
<gene>
    <name evidence="1" type="ORF">GWI33_020308</name>
</gene>
<dbReference type="EMBL" id="JAACXV010014549">
    <property type="protein sequence ID" value="KAF7266275.1"/>
    <property type="molecule type" value="Genomic_DNA"/>
</dbReference>
<proteinExistence type="predicted"/>
<reference evidence="1" key="1">
    <citation type="submission" date="2020-08" db="EMBL/GenBank/DDBJ databases">
        <title>Genome sequencing and assembly of the red palm weevil Rhynchophorus ferrugineus.</title>
        <authorList>
            <person name="Dias G.B."/>
            <person name="Bergman C.M."/>
            <person name="Manee M."/>
        </authorList>
    </citation>
    <scope>NUCLEOTIDE SEQUENCE</scope>
    <source>
        <strain evidence="1">AA-2017</strain>
        <tissue evidence="1">Whole larva</tissue>
    </source>
</reference>
<sequence length="108" mass="12879">MIPKRHKTFLPRFAFIMINVVGSREKSRTDLHFESHFNADWWGFSGGSSDEMREGGRRRRRRWRLSALTAEEEVLRSVRSDISADFRIKENFAGRLDRLIERFEMETT</sequence>
<evidence type="ECO:0000313" key="1">
    <source>
        <dbReference type="EMBL" id="KAF7266275.1"/>
    </source>
</evidence>
<protein>
    <submittedName>
        <fullName evidence="1">Uncharacterized protein</fullName>
    </submittedName>
</protein>
<keyword evidence="2" id="KW-1185">Reference proteome</keyword>
<dbReference type="Proteomes" id="UP000625711">
    <property type="component" value="Unassembled WGS sequence"/>
</dbReference>
<accession>A0A834HWJ4</accession>
<evidence type="ECO:0000313" key="2">
    <source>
        <dbReference type="Proteomes" id="UP000625711"/>
    </source>
</evidence>
<organism evidence="1 2">
    <name type="scientific">Rhynchophorus ferrugineus</name>
    <name type="common">Red palm weevil</name>
    <name type="synonym">Curculio ferrugineus</name>
    <dbReference type="NCBI Taxonomy" id="354439"/>
    <lineage>
        <taxon>Eukaryota</taxon>
        <taxon>Metazoa</taxon>
        <taxon>Ecdysozoa</taxon>
        <taxon>Arthropoda</taxon>
        <taxon>Hexapoda</taxon>
        <taxon>Insecta</taxon>
        <taxon>Pterygota</taxon>
        <taxon>Neoptera</taxon>
        <taxon>Endopterygota</taxon>
        <taxon>Coleoptera</taxon>
        <taxon>Polyphaga</taxon>
        <taxon>Cucujiformia</taxon>
        <taxon>Curculionidae</taxon>
        <taxon>Dryophthorinae</taxon>
        <taxon>Rhynchophorus</taxon>
    </lineage>
</organism>